<reference evidence="1 2" key="1">
    <citation type="submission" date="2021-06" db="EMBL/GenBank/DDBJ databases">
        <authorList>
            <person name="Palmer J.M."/>
        </authorList>
    </citation>
    <scope>NUCLEOTIDE SEQUENCE [LARGE SCALE GENOMIC DNA]</scope>
    <source>
        <strain evidence="1 2">GA_2019</strain>
        <tissue evidence="1">Muscle</tissue>
    </source>
</reference>
<keyword evidence="2" id="KW-1185">Reference proteome</keyword>
<protein>
    <submittedName>
        <fullName evidence="1">Uncharacterized protein</fullName>
    </submittedName>
</protein>
<gene>
    <name evidence="1" type="ORF">GOODEAATRI_031069</name>
</gene>
<sequence length="120" mass="12966">PHPLTVPIGAATFPPFWIVYPYQVFGPEVTPFGPHVVVPFLPYASLLQLVASKNISRLHPALLIWGAFVRSAEVAAATKLLNVTPALTPVEVLLESSDGFCEPKMSCSHCAVTGPKDRLF</sequence>
<dbReference type="EMBL" id="JAHRIO010055106">
    <property type="protein sequence ID" value="MEQ2176736.1"/>
    <property type="molecule type" value="Genomic_DNA"/>
</dbReference>
<evidence type="ECO:0000313" key="1">
    <source>
        <dbReference type="EMBL" id="MEQ2176736.1"/>
    </source>
</evidence>
<comment type="caution">
    <text evidence="1">The sequence shown here is derived from an EMBL/GenBank/DDBJ whole genome shotgun (WGS) entry which is preliminary data.</text>
</comment>
<evidence type="ECO:0000313" key="2">
    <source>
        <dbReference type="Proteomes" id="UP001476798"/>
    </source>
</evidence>
<feature type="non-terminal residue" evidence="1">
    <location>
        <position position="1"/>
    </location>
</feature>
<proteinExistence type="predicted"/>
<dbReference type="Proteomes" id="UP001476798">
    <property type="component" value="Unassembled WGS sequence"/>
</dbReference>
<accession>A0ABV0NZ45</accession>
<organism evidence="1 2">
    <name type="scientific">Goodea atripinnis</name>
    <dbReference type="NCBI Taxonomy" id="208336"/>
    <lineage>
        <taxon>Eukaryota</taxon>
        <taxon>Metazoa</taxon>
        <taxon>Chordata</taxon>
        <taxon>Craniata</taxon>
        <taxon>Vertebrata</taxon>
        <taxon>Euteleostomi</taxon>
        <taxon>Actinopterygii</taxon>
        <taxon>Neopterygii</taxon>
        <taxon>Teleostei</taxon>
        <taxon>Neoteleostei</taxon>
        <taxon>Acanthomorphata</taxon>
        <taxon>Ovalentaria</taxon>
        <taxon>Atherinomorphae</taxon>
        <taxon>Cyprinodontiformes</taxon>
        <taxon>Goodeidae</taxon>
        <taxon>Goodea</taxon>
    </lineage>
</organism>
<name>A0ABV0NZ45_9TELE</name>